<dbReference type="GO" id="GO:0046872">
    <property type="term" value="F:metal ion binding"/>
    <property type="evidence" value="ECO:0007669"/>
    <property type="project" value="UniProtKB-KW"/>
</dbReference>
<keyword evidence="8" id="KW-1185">Reference proteome</keyword>
<evidence type="ECO:0000256" key="1">
    <source>
        <dbReference type="ARBA" id="ARBA00001947"/>
    </source>
</evidence>
<dbReference type="EMBL" id="CP028324">
    <property type="protein sequence ID" value="AVR94709.1"/>
    <property type="molecule type" value="Genomic_DNA"/>
</dbReference>
<dbReference type="GO" id="GO:0004407">
    <property type="term" value="F:histone deacetylase activity"/>
    <property type="evidence" value="ECO:0007669"/>
    <property type="project" value="TreeGrafter"/>
</dbReference>
<evidence type="ECO:0000313" key="7">
    <source>
        <dbReference type="EMBL" id="AVR94709.1"/>
    </source>
</evidence>
<dbReference type="PRINTS" id="PR01270">
    <property type="entry name" value="HDASUPER"/>
</dbReference>
<evidence type="ECO:0000256" key="2">
    <source>
        <dbReference type="ARBA" id="ARBA00005947"/>
    </source>
</evidence>
<dbReference type="Pfam" id="PF00850">
    <property type="entry name" value="Hist_deacetyl"/>
    <property type="match status" value="1"/>
</dbReference>
<evidence type="ECO:0000256" key="5">
    <source>
        <dbReference type="ARBA" id="ARBA00022833"/>
    </source>
</evidence>
<dbReference type="RefSeq" id="WP_107140060.1">
    <property type="nucleotide sequence ID" value="NZ_CP028324.1"/>
</dbReference>
<dbReference type="GO" id="GO:0040029">
    <property type="term" value="P:epigenetic regulation of gene expression"/>
    <property type="evidence" value="ECO:0007669"/>
    <property type="project" value="TreeGrafter"/>
</dbReference>
<dbReference type="PANTHER" id="PTHR10625">
    <property type="entry name" value="HISTONE DEACETYLASE HDAC1-RELATED"/>
    <property type="match status" value="1"/>
</dbReference>
<dbReference type="PANTHER" id="PTHR10625:SF17">
    <property type="entry name" value="HISTONE DEACETYLASE 8"/>
    <property type="match status" value="1"/>
</dbReference>
<protein>
    <submittedName>
        <fullName evidence="7">Acetylpolyamine amidohydrolase</fullName>
    </submittedName>
</protein>
<evidence type="ECO:0000256" key="3">
    <source>
        <dbReference type="ARBA" id="ARBA00022723"/>
    </source>
</evidence>
<evidence type="ECO:0000256" key="4">
    <source>
        <dbReference type="ARBA" id="ARBA00022801"/>
    </source>
</evidence>
<dbReference type="OrthoDB" id="9808367at2"/>
<keyword evidence="5" id="KW-0862">Zinc</keyword>
<proteinExistence type="inferred from homology"/>
<dbReference type="Gene3D" id="3.40.800.20">
    <property type="entry name" value="Histone deacetylase domain"/>
    <property type="match status" value="1"/>
</dbReference>
<keyword evidence="4 7" id="KW-0378">Hydrolase</keyword>
<comment type="cofactor">
    <cofactor evidence="1">
        <name>Zn(2+)</name>
        <dbReference type="ChEBI" id="CHEBI:29105"/>
    </cofactor>
</comment>
<dbReference type="KEGG" id="masz:C9I28_02475"/>
<sequence length="348" mass="37552">MLTFYNEQHAQHRARHELVRGAPAPARDTPDRIDGVLAELGRRGLGRIVTPHGVPLMSLERVHRPRYLHFLRTAWAEWVNQAAGNAARDAFASHFPVRGMRADIEPDDFGARLGLYSIDTVTPLTAGTWTAAKTGADCAVNAAHALRVGERGSFALTRPPGHHAGPDYYGGACYLNNAALAAQHLLDDGLQRVAILDLDYHHGNGTQAIFYERADVLCLSLHAEPRSTYPFYCGHADETGSGAGLGYNVNLVLPAGAPNPQAWFTALETACVRLSMYRPDALVVALGGNTFQGEAHGGFGLQGGDYLRLGERIAWLNVPTCFVLEGGSPLRELGVNVVNVLEGFETAL</sequence>
<dbReference type="GO" id="GO:0016787">
    <property type="term" value="F:hydrolase activity"/>
    <property type="evidence" value="ECO:0007669"/>
    <property type="project" value="UniProtKB-KW"/>
</dbReference>
<dbReference type="InterPro" id="IPR037138">
    <property type="entry name" value="His_deacetylse_dom_sf"/>
</dbReference>
<name>A0A2R4C532_9BURK</name>
<dbReference type="Proteomes" id="UP000240505">
    <property type="component" value="Chromosome"/>
</dbReference>
<keyword evidence="3" id="KW-0479">Metal-binding</keyword>
<gene>
    <name evidence="7" type="ORF">C9I28_02475</name>
</gene>
<accession>A0A2R4C532</accession>
<dbReference type="CDD" id="cd10001">
    <property type="entry name" value="HDAC_classII_APAH"/>
    <property type="match status" value="1"/>
</dbReference>
<evidence type="ECO:0000259" key="6">
    <source>
        <dbReference type="Pfam" id="PF00850"/>
    </source>
</evidence>
<dbReference type="InterPro" id="IPR023801">
    <property type="entry name" value="His_deacetylse_dom"/>
</dbReference>
<evidence type="ECO:0000313" key="8">
    <source>
        <dbReference type="Proteomes" id="UP000240505"/>
    </source>
</evidence>
<dbReference type="InterPro" id="IPR023696">
    <property type="entry name" value="Ureohydrolase_dom_sf"/>
</dbReference>
<dbReference type="SUPFAM" id="SSF52768">
    <property type="entry name" value="Arginase/deacetylase"/>
    <property type="match status" value="1"/>
</dbReference>
<comment type="similarity">
    <text evidence="2">Belongs to the histone deacetylase family.</text>
</comment>
<feature type="domain" description="Histone deacetylase" evidence="6">
    <location>
        <begin position="29"/>
        <end position="341"/>
    </location>
</feature>
<reference evidence="7 8" key="1">
    <citation type="submission" date="2018-03" db="EMBL/GenBank/DDBJ databases">
        <title>Massilia armeniaca sp. nov., isolated from desert soil.</title>
        <authorList>
            <person name="Huang H."/>
            <person name="Ren M."/>
        </authorList>
    </citation>
    <scope>NUCLEOTIDE SEQUENCE [LARGE SCALE GENOMIC DNA]</scope>
    <source>
        <strain evidence="7 8">ZMN-3</strain>
    </source>
</reference>
<dbReference type="InterPro" id="IPR000286">
    <property type="entry name" value="HDACs"/>
</dbReference>
<organism evidence="7 8">
    <name type="scientific">Pseudoduganella armeniaca</name>
    <dbReference type="NCBI Taxonomy" id="2072590"/>
    <lineage>
        <taxon>Bacteria</taxon>
        <taxon>Pseudomonadati</taxon>
        <taxon>Pseudomonadota</taxon>
        <taxon>Betaproteobacteria</taxon>
        <taxon>Burkholderiales</taxon>
        <taxon>Oxalobacteraceae</taxon>
        <taxon>Telluria group</taxon>
        <taxon>Pseudoduganella</taxon>
    </lineage>
</organism>
<dbReference type="AlphaFoldDB" id="A0A2R4C532"/>